<comment type="caution">
    <text evidence="1">The sequence shown here is derived from an EMBL/GenBank/DDBJ whole genome shotgun (WGS) entry which is preliminary data.</text>
</comment>
<sequence>MENKMVNKDVNFSPKGVPIHSQVMKIKQESSEKIIIDLAPGQPEMRPVLREISRQISRSPLGISRRPISNHSLILKSPKEFSSNFGNTIHWELETP</sequence>
<protein>
    <submittedName>
        <fullName evidence="1">Uncharacterized protein</fullName>
    </submittedName>
</protein>
<gene>
    <name evidence="1" type="ORF">PIB30_070091</name>
</gene>
<reference evidence="1 2" key="1">
    <citation type="journal article" date="2023" name="Plants (Basel)">
        <title>Bridging the Gap: Combining Genomics and Transcriptomics Approaches to Understand Stylosanthes scabra, an Orphan Legume from the Brazilian Caatinga.</title>
        <authorList>
            <person name="Ferreira-Neto J.R.C."/>
            <person name="da Silva M.D."/>
            <person name="Binneck E."/>
            <person name="de Melo N.F."/>
            <person name="da Silva R.H."/>
            <person name="de Melo A.L.T.M."/>
            <person name="Pandolfi V."/>
            <person name="Bustamante F.O."/>
            <person name="Brasileiro-Vidal A.C."/>
            <person name="Benko-Iseppon A.M."/>
        </authorList>
    </citation>
    <scope>NUCLEOTIDE SEQUENCE [LARGE SCALE GENOMIC DNA]</scope>
    <source>
        <tissue evidence="1">Leaves</tissue>
    </source>
</reference>
<dbReference type="PANTHER" id="PTHR34780:SF5">
    <property type="entry name" value="OS02G0733900 PROTEIN"/>
    <property type="match status" value="1"/>
</dbReference>
<proteinExistence type="predicted"/>
<evidence type="ECO:0000313" key="1">
    <source>
        <dbReference type="EMBL" id="MED6125599.1"/>
    </source>
</evidence>
<dbReference type="Proteomes" id="UP001341840">
    <property type="component" value="Unassembled WGS sequence"/>
</dbReference>
<dbReference type="EMBL" id="JASCZI010030990">
    <property type="protein sequence ID" value="MED6125599.1"/>
    <property type="molecule type" value="Genomic_DNA"/>
</dbReference>
<name>A0ABU6RNW4_9FABA</name>
<organism evidence="1 2">
    <name type="scientific">Stylosanthes scabra</name>
    <dbReference type="NCBI Taxonomy" id="79078"/>
    <lineage>
        <taxon>Eukaryota</taxon>
        <taxon>Viridiplantae</taxon>
        <taxon>Streptophyta</taxon>
        <taxon>Embryophyta</taxon>
        <taxon>Tracheophyta</taxon>
        <taxon>Spermatophyta</taxon>
        <taxon>Magnoliopsida</taxon>
        <taxon>eudicotyledons</taxon>
        <taxon>Gunneridae</taxon>
        <taxon>Pentapetalae</taxon>
        <taxon>rosids</taxon>
        <taxon>fabids</taxon>
        <taxon>Fabales</taxon>
        <taxon>Fabaceae</taxon>
        <taxon>Papilionoideae</taxon>
        <taxon>50 kb inversion clade</taxon>
        <taxon>dalbergioids sensu lato</taxon>
        <taxon>Dalbergieae</taxon>
        <taxon>Pterocarpus clade</taxon>
        <taxon>Stylosanthes</taxon>
    </lineage>
</organism>
<keyword evidence="2" id="KW-1185">Reference proteome</keyword>
<dbReference type="PANTHER" id="PTHR34780">
    <property type="entry name" value="OS08G0427800 PROTEIN"/>
    <property type="match status" value="1"/>
</dbReference>
<accession>A0ABU6RNW4</accession>
<evidence type="ECO:0000313" key="2">
    <source>
        <dbReference type="Proteomes" id="UP001341840"/>
    </source>
</evidence>